<dbReference type="AlphaFoldDB" id="A0A7J3QEM2"/>
<evidence type="ECO:0000313" key="1">
    <source>
        <dbReference type="EMBL" id="HGV66935.1"/>
    </source>
</evidence>
<accession>A0A7J3QEM2</accession>
<sequence>MRYIQIFEYESLFKKLIYIDTDNIDTCSLLSVKYLDIKFICKSGSYLESSIVSSKFDPSIAFLYRFYIRCLSGYRICIAITKNEKVLELAKNAIENDDLRPLVKKFRSSNLGIIIIAKVLNNYNETIEEMVSIIKGIEKTFMKIHRLLFYSEDINKPKYSDLYSEINEIPQWF</sequence>
<proteinExistence type="predicted"/>
<gene>
    <name evidence="1" type="ORF">ENV02_03865</name>
</gene>
<reference evidence="1" key="1">
    <citation type="journal article" date="2020" name="mSystems">
        <title>Genome- and Community-Level Interaction Insights into Carbon Utilization and Element Cycling Functions of Hydrothermarchaeota in Hydrothermal Sediment.</title>
        <authorList>
            <person name="Zhou Z."/>
            <person name="Liu Y."/>
            <person name="Xu W."/>
            <person name="Pan J."/>
            <person name="Luo Z.H."/>
            <person name="Li M."/>
        </authorList>
    </citation>
    <scope>NUCLEOTIDE SEQUENCE [LARGE SCALE GENOMIC DNA]</scope>
    <source>
        <strain evidence="1">SpSt-721</strain>
    </source>
</reference>
<comment type="caution">
    <text evidence="1">The sequence shown here is derived from an EMBL/GenBank/DDBJ whole genome shotgun (WGS) entry which is preliminary data.</text>
</comment>
<organism evidence="1">
    <name type="scientific">Ignisphaera aggregans</name>
    <dbReference type="NCBI Taxonomy" id="334771"/>
    <lineage>
        <taxon>Archaea</taxon>
        <taxon>Thermoproteota</taxon>
        <taxon>Thermoprotei</taxon>
        <taxon>Desulfurococcales</taxon>
        <taxon>Desulfurococcaceae</taxon>
        <taxon>Ignisphaera</taxon>
    </lineage>
</organism>
<protein>
    <submittedName>
        <fullName evidence="1">Uncharacterized protein</fullName>
    </submittedName>
</protein>
<dbReference type="EMBL" id="DTET01000196">
    <property type="protein sequence ID" value="HGV66935.1"/>
    <property type="molecule type" value="Genomic_DNA"/>
</dbReference>
<name>A0A7J3QEM2_9CREN</name>